<accession>A0A6G3WXR5</accession>
<sequence length="99" mass="11046">MYDPALGVRRLDRTLVFTPAGRLVLLDLAESEEPREWTFLLRTDRPTEEQGDGSRLIRSGEATARVRRLAPDEASVVVGVLEVEANPTSSTPELRLTRT</sequence>
<gene>
    <name evidence="1" type="ORF">G3M58_28175</name>
</gene>
<comment type="caution">
    <text evidence="1">The sequence shown here is derived from an EMBL/GenBank/DDBJ whole genome shotgun (WGS) entry which is preliminary data.</text>
</comment>
<dbReference type="AlphaFoldDB" id="A0A6G3WXR5"/>
<feature type="non-terminal residue" evidence="1">
    <location>
        <position position="99"/>
    </location>
</feature>
<organism evidence="1">
    <name type="scientific">Streptomyces sp. SID7499</name>
    <dbReference type="NCBI Taxonomy" id="2706086"/>
    <lineage>
        <taxon>Bacteria</taxon>
        <taxon>Bacillati</taxon>
        <taxon>Actinomycetota</taxon>
        <taxon>Actinomycetes</taxon>
        <taxon>Kitasatosporales</taxon>
        <taxon>Streptomycetaceae</taxon>
        <taxon>Streptomyces</taxon>
    </lineage>
</organism>
<feature type="non-terminal residue" evidence="1">
    <location>
        <position position="1"/>
    </location>
</feature>
<reference evidence="1" key="1">
    <citation type="submission" date="2020-01" db="EMBL/GenBank/DDBJ databases">
        <title>Insect and environment-associated Actinomycetes.</title>
        <authorList>
            <person name="Currrie C."/>
            <person name="Chevrette M."/>
            <person name="Carlson C."/>
            <person name="Stubbendieck R."/>
            <person name="Wendt-Pienkowski E."/>
        </authorList>
    </citation>
    <scope>NUCLEOTIDE SEQUENCE</scope>
    <source>
        <strain evidence="1">SID7499</strain>
    </source>
</reference>
<evidence type="ECO:0000313" key="1">
    <source>
        <dbReference type="EMBL" id="NEE10315.1"/>
    </source>
</evidence>
<protein>
    <submittedName>
        <fullName evidence="1">Uncharacterized protein</fullName>
    </submittedName>
</protein>
<name>A0A6G3WXR5_9ACTN</name>
<dbReference type="Gene3D" id="2.70.98.70">
    <property type="match status" value="1"/>
</dbReference>
<proteinExistence type="predicted"/>
<dbReference type="EMBL" id="JAAGMN010002930">
    <property type="protein sequence ID" value="NEE10315.1"/>
    <property type="molecule type" value="Genomic_DNA"/>
</dbReference>